<dbReference type="Proteomes" id="UP001160334">
    <property type="component" value="Unassembled WGS sequence"/>
</dbReference>
<name>A0ABT6M6E2_9NOCA</name>
<feature type="domain" description="LA2681-like HEPN" evidence="1">
    <location>
        <begin position="309"/>
        <end position="505"/>
    </location>
</feature>
<dbReference type="RefSeq" id="WP_280759236.1">
    <property type="nucleotide sequence ID" value="NZ_JARXVC010000002.1"/>
</dbReference>
<proteinExistence type="predicted"/>
<dbReference type="EMBL" id="JARXVC010000002">
    <property type="protein sequence ID" value="MDH6279877.1"/>
    <property type="molecule type" value="Genomic_DNA"/>
</dbReference>
<reference evidence="2 3" key="1">
    <citation type="submission" date="2023-04" db="EMBL/GenBank/DDBJ databases">
        <title>Forest soil microbial communities from Buena Vista Peninsula, Colon Province, Panama.</title>
        <authorList>
            <person name="Bouskill N."/>
        </authorList>
    </citation>
    <scope>NUCLEOTIDE SEQUENCE [LARGE SCALE GENOMIC DNA]</scope>
    <source>
        <strain evidence="2 3">CFH S0262</strain>
    </source>
</reference>
<evidence type="ECO:0000259" key="1">
    <source>
        <dbReference type="Pfam" id="PF18733"/>
    </source>
</evidence>
<evidence type="ECO:0000313" key="3">
    <source>
        <dbReference type="Proteomes" id="UP001160334"/>
    </source>
</evidence>
<gene>
    <name evidence="2" type="ORF">M2280_001086</name>
</gene>
<comment type="caution">
    <text evidence="2">The sequence shown here is derived from an EMBL/GenBank/DDBJ whole genome shotgun (WGS) entry which is preliminary data.</text>
</comment>
<protein>
    <recommendedName>
        <fullName evidence="1">LA2681-like HEPN domain-containing protein</fullName>
    </recommendedName>
</protein>
<dbReference type="Pfam" id="PF18733">
    <property type="entry name" value="HEPN_LA2681"/>
    <property type="match status" value="1"/>
</dbReference>
<evidence type="ECO:0000313" key="2">
    <source>
        <dbReference type="EMBL" id="MDH6279877.1"/>
    </source>
</evidence>
<dbReference type="InterPro" id="IPR040826">
    <property type="entry name" value="HEPN_LA2681"/>
</dbReference>
<sequence>MSDALFEELQRSAIDLDNNGDPSHFSAAMRELRAIEQKVQSSGFSDWHRCSLLFTLSSVMNNLAAIAMSIEGLELGVEWAQGLINSDTTPEPIAAQAMYNVGTGLASIYQIREQTHVSDDAEQVDPLYRIANIEDLRKIRVIFRLAGHDECSHPMQRSRALCNLANTLDDSGRWVEAYTAYTDSLQEDVTNGNAAGNVAELLRRRLALGRDQLGHIAAVYDSYLLLAKSLRERTLEIAGPSVADRWDSLEVIGGQGHFSHVGDELDPYHQWIVEHRLALVATVEGLGGHDERWDSAGIMGVVPASSDGPVPPIFAAMNVLKAEYLVARRLAYRGQRMVREAAGIQHADDSGLYTDTLDGAVYGEGPALLLLAQRAALDVLDKIAVAANEHFQVGLSPSKVDFAGFWRDKKTNEARLQLPVGNPGNLHLLALSELAADLTDNGMYPNARLLRNAGTHRIVHGTHGYPTGPTKETFSTVDLDELIEASIESLWVCRAAYLYFVDLVDSQLPDTESMEDVLLLTNQV</sequence>
<organism evidence="2 3">
    <name type="scientific">Prescottella agglutinans</name>
    <dbReference type="NCBI Taxonomy" id="1644129"/>
    <lineage>
        <taxon>Bacteria</taxon>
        <taxon>Bacillati</taxon>
        <taxon>Actinomycetota</taxon>
        <taxon>Actinomycetes</taxon>
        <taxon>Mycobacteriales</taxon>
        <taxon>Nocardiaceae</taxon>
        <taxon>Prescottella</taxon>
    </lineage>
</organism>
<keyword evidence="3" id="KW-1185">Reference proteome</keyword>
<accession>A0ABT6M6E2</accession>